<dbReference type="InterPro" id="IPR036291">
    <property type="entry name" value="NAD(P)-bd_dom_sf"/>
</dbReference>
<keyword evidence="6" id="KW-1185">Reference proteome</keyword>
<dbReference type="Gene3D" id="3.40.50.720">
    <property type="entry name" value="NAD(P)-binding Rossmann-like Domain"/>
    <property type="match status" value="1"/>
</dbReference>
<feature type="domain" description="GFO/IDH/MocA-like oxidoreductase" evidence="4">
    <location>
        <begin position="133"/>
        <end position="248"/>
    </location>
</feature>
<dbReference type="SUPFAM" id="SSF55347">
    <property type="entry name" value="Glyceraldehyde-3-phosphate dehydrogenase-like, C-terminal domain"/>
    <property type="match status" value="1"/>
</dbReference>
<dbReference type="Pfam" id="PF22725">
    <property type="entry name" value="GFO_IDH_MocA_C3"/>
    <property type="match status" value="1"/>
</dbReference>
<dbReference type="EMBL" id="JAQLOI010000003">
    <property type="protein sequence ID" value="MDB1125816.1"/>
    <property type="molecule type" value="Genomic_DNA"/>
</dbReference>
<evidence type="ECO:0000256" key="2">
    <source>
        <dbReference type="ARBA" id="ARBA00023002"/>
    </source>
</evidence>
<reference evidence="5 6" key="1">
    <citation type="submission" date="2023-01" db="EMBL/GenBank/DDBJ databases">
        <title>Vibrio sp. KJ40-1 sp.nov, isolated from marine algae.</title>
        <authorList>
            <person name="Butt M."/>
            <person name="Kim J.M.J."/>
            <person name="Jeon C.O.C."/>
        </authorList>
    </citation>
    <scope>NUCLEOTIDE SEQUENCE [LARGE SCALE GENOMIC DNA]</scope>
    <source>
        <strain evidence="5 6">KJ40-1</strain>
    </source>
</reference>
<dbReference type="PANTHER" id="PTHR22604">
    <property type="entry name" value="OXIDOREDUCTASES"/>
    <property type="match status" value="1"/>
</dbReference>
<dbReference type="Proteomes" id="UP001210678">
    <property type="component" value="Unassembled WGS sequence"/>
</dbReference>
<comment type="similarity">
    <text evidence="1">Belongs to the Gfo/Idh/MocA family.</text>
</comment>
<evidence type="ECO:0000259" key="4">
    <source>
        <dbReference type="Pfam" id="PF22725"/>
    </source>
</evidence>
<accession>A0ABT4YW61</accession>
<name>A0ABT4YW61_9VIBR</name>
<evidence type="ECO:0000313" key="5">
    <source>
        <dbReference type="EMBL" id="MDB1125816.1"/>
    </source>
</evidence>
<protein>
    <submittedName>
        <fullName evidence="5">Gfo/Idh/MocA family oxidoreductase</fullName>
    </submittedName>
</protein>
<sequence>MEQSINWGVIAPGRIAHRFAQGFESIDDGRLFAVASRNIERATSFAKQYEIPHVMADYEEIINHPDIDVIYIANPHRYHHETVKQCLLAGKAVLCEKPLTVTAKQSIELFDLAKKQNVFLMEAVWSRFLPCWTQVKVWLNEGIIGDVQLLRSTFGFQPPKDETDRLFDINLAGGALLDTGIYNIALSEFVLSRQPNRIQSAVLVGETGVDERCTVTLDYGDVTSQFTCTFLSQLDNQFHIIGSNGTIVINGNFWDAQSATLTTNVGEVLKCNKPQRASGFEYQVDEVHRCLRNGQIISENMRPEVTIANMKVMDQILEDAGVVYPFVER</sequence>
<dbReference type="InterPro" id="IPR055170">
    <property type="entry name" value="GFO_IDH_MocA-like_dom"/>
</dbReference>
<dbReference type="InterPro" id="IPR050984">
    <property type="entry name" value="Gfo/Idh/MocA_domain"/>
</dbReference>
<comment type="caution">
    <text evidence="5">The sequence shown here is derived from an EMBL/GenBank/DDBJ whole genome shotgun (WGS) entry which is preliminary data.</text>
</comment>
<evidence type="ECO:0000259" key="3">
    <source>
        <dbReference type="Pfam" id="PF01408"/>
    </source>
</evidence>
<evidence type="ECO:0000313" key="6">
    <source>
        <dbReference type="Proteomes" id="UP001210678"/>
    </source>
</evidence>
<dbReference type="Pfam" id="PF01408">
    <property type="entry name" value="GFO_IDH_MocA"/>
    <property type="match status" value="1"/>
</dbReference>
<dbReference type="InterPro" id="IPR000683">
    <property type="entry name" value="Gfo/Idh/MocA-like_OxRdtase_N"/>
</dbReference>
<dbReference type="Gene3D" id="3.30.360.10">
    <property type="entry name" value="Dihydrodipicolinate Reductase, domain 2"/>
    <property type="match status" value="1"/>
</dbReference>
<dbReference type="PANTHER" id="PTHR22604:SF105">
    <property type="entry name" value="TRANS-1,2-DIHYDROBENZENE-1,2-DIOL DEHYDROGENASE"/>
    <property type="match status" value="1"/>
</dbReference>
<proteinExistence type="inferred from homology"/>
<dbReference type="RefSeq" id="WP_272139866.1">
    <property type="nucleotide sequence ID" value="NZ_JAQLOI010000003.1"/>
</dbReference>
<feature type="domain" description="Gfo/Idh/MocA-like oxidoreductase N-terminal" evidence="3">
    <location>
        <begin position="5"/>
        <end position="121"/>
    </location>
</feature>
<dbReference type="SUPFAM" id="SSF51735">
    <property type="entry name" value="NAD(P)-binding Rossmann-fold domains"/>
    <property type="match status" value="1"/>
</dbReference>
<keyword evidence="2" id="KW-0560">Oxidoreductase</keyword>
<gene>
    <name evidence="5" type="ORF">PGX00_19990</name>
</gene>
<evidence type="ECO:0000256" key="1">
    <source>
        <dbReference type="ARBA" id="ARBA00010928"/>
    </source>
</evidence>
<organism evidence="5 6">
    <name type="scientific">Vibrio algarum</name>
    <dbReference type="NCBI Taxonomy" id="3020714"/>
    <lineage>
        <taxon>Bacteria</taxon>
        <taxon>Pseudomonadati</taxon>
        <taxon>Pseudomonadota</taxon>
        <taxon>Gammaproteobacteria</taxon>
        <taxon>Vibrionales</taxon>
        <taxon>Vibrionaceae</taxon>
        <taxon>Vibrio</taxon>
    </lineage>
</organism>